<dbReference type="GO" id="GO:0033553">
    <property type="term" value="C:rDNA heterochromatin"/>
    <property type="evidence" value="ECO:0007669"/>
    <property type="project" value="TreeGrafter"/>
</dbReference>
<proteinExistence type="inferred from homology"/>
<dbReference type="GO" id="GO:0000183">
    <property type="term" value="P:rDNA heterochromatin formation"/>
    <property type="evidence" value="ECO:0007669"/>
    <property type="project" value="TreeGrafter"/>
</dbReference>
<dbReference type="SUPFAM" id="SSF53335">
    <property type="entry name" value="S-adenosyl-L-methionine-dependent methyltransferases"/>
    <property type="match status" value="1"/>
</dbReference>
<dbReference type="Pfam" id="PF05148">
    <property type="entry name" value="Methyltransf_8"/>
    <property type="match status" value="1"/>
</dbReference>
<keyword evidence="7 9" id="KW-0949">S-adenosyl-L-methionine</keyword>
<gene>
    <name evidence="10" type="primary">RRP8</name>
    <name evidence="10" type="ORF">OS493_029614</name>
</gene>
<evidence type="ECO:0000256" key="8">
    <source>
        <dbReference type="ARBA" id="ARBA00023242"/>
    </source>
</evidence>
<dbReference type="OrthoDB" id="10258825at2759"/>
<dbReference type="InterPro" id="IPR029063">
    <property type="entry name" value="SAM-dependent_MTases_sf"/>
</dbReference>
<dbReference type="GO" id="GO:0042149">
    <property type="term" value="P:cellular response to glucose starvation"/>
    <property type="evidence" value="ECO:0007669"/>
    <property type="project" value="TreeGrafter"/>
</dbReference>
<comment type="subcellular location">
    <subcellularLocation>
        <location evidence="1 9">Nucleus</location>
        <location evidence="1 9">Nucleolus</location>
    </subcellularLocation>
</comment>
<dbReference type="GO" id="GO:0005730">
    <property type="term" value="C:nucleolus"/>
    <property type="evidence" value="ECO:0007669"/>
    <property type="project" value="UniProtKB-SubCell"/>
</dbReference>
<keyword evidence="8 9" id="KW-0539">Nucleus</keyword>
<dbReference type="EC" id="2.1.1.-" evidence="9"/>
<keyword evidence="4 9" id="KW-0698">rRNA processing</keyword>
<evidence type="ECO:0000313" key="10">
    <source>
        <dbReference type="EMBL" id="KAJ7389714.1"/>
    </source>
</evidence>
<dbReference type="GO" id="GO:0005677">
    <property type="term" value="C:chromatin silencing complex"/>
    <property type="evidence" value="ECO:0007669"/>
    <property type="project" value="TreeGrafter"/>
</dbReference>
<dbReference type="Gene3D" id="3.40.50.150">
    <property type="entry name" value="Vaccinia Virus protein VP39"/>
    <property type="match status" value="2"/>
</dbReference>
<dbReference type="EMBL" id="MU825426">
    <property type="protein sequence ID" value="KAJ7389714.1"/>
    <property type="molecule type" value="Genomic_DNA"/>
</dbReference>
<comment type="similarity">
    <text evidence="2 9">Belongs to the methyltransferase superfamily. RRP8 family.</text>
</comment>
<evidence type="ECO:0000256" key="4">
    <source>
        <dbReference type="ARBA" id="ARBA00022552"/>
    </source>
</evidence>
<evidence type="ECO:0000313" key="11">
    <source>
        <dbReference type="Proteomes" id="UP001163046"/>
    </source>
</evidence>
<dbReference type="Gene3D" id="1.10.10.2150">
    <property type="entry name" value="Ribosomal RNA-processing protein 8, N-terminal domain"/>
    <property type="match status" value="1"/>
</dbReference>
<evidence type="ECO:0000256" key="9">
    <source>
        <dbReference type="RuleBase" id="RU365074"/>
    </source>
</evidence>
<dbReference type="PANTHER" id="PTHR12787">
    <property type="entry name" value="RIBOSOMAL RNA-PROCESSING PROTEIN 8"/>
    <property type="match status" value="1"/>
</dbReference>
<keyword evidence="11" id="KW-1185">Reference proteome</keyword>
<reference evidence="10" key="1">
    <citation type="submission" date="2023-01" db="EMBL/GenBank/DDBJ databases">
        <title>Genome assembly of the deep-sea coral Lophelia pertusa.</title>
        <authorList>
            <person name="Herrera S."/>
            <person name="Cordes E."/>
        </authorList>
    </citation>
    <scope>NUCLEOTIDE SEQUENCE</scope>
    <source>
        <strain evidence="10">USNM1676648</strain>
        <tissue evidence="10">Polyp</tissue>
    </source>
</reference>
<evidence type="ECO:0000256" key="5">
    <source>
        <dbReference type="ARBA" id="ARBA00022603"/>
    </source>
</evidence>
<keyword evidence="5 9" id="KW-0489">Methyltransferase</keyword>
<evidence type="ECO:0000256" key="3">
    <source>
        <dbReference type="ARBA" id="ARBA00020203"/>
    </source>
</evidence>
<comment type="caution">
    <text evidence="10">The sequence shown here is derived from an EMBL/GenBank/DDBJ whole genome shotgun (WGS) entry which is preliminary data.</text>
</comment>
<evidence type="ECO:0000256" key="7">
    <source>
        <dbReference type="ARBA" id="ARBA00022691"/>
    </source>
</evidence>
<dbReference type="CDD" id="cd02440">
    <property type="entry name" value="AdoMet_MTases"/>
    <property type="match status" value="1"/>
</dbReference>
<dbReference type="PANTHER" id="PTHR12787:SF0">
    <property type="entry name" value="RIBOSOMAL RNA-PROCESSING PROTEIN 8"/>
    <property type="match status" value="1"/>
</dbReference>
<dbReference type="GO" id="GO:0046015">
    <property type="term" value="P:regulation of transcription by glucose"/>
    <property type="evidence" value="ECO:0007669"/>
    <property type="project" value="TreeGrafter"/>
</dbReference>
<dbReference type="InterPro" id="IPR007823">
    <property type="entry name" value="RRP8"/>
</dbReference>
<protein>
    <recommendedName>
        <fullName evidence="3 9">Ribosomal RNA-processing protein 8</fullName>
        <ecNumber evidence="9">2.1.1.-</ecNumber>
    </recommendedName>
</protein>
<evidence type="ECO:0000256" key="1">
    <source>
        <dbReference type="ARBA" id="ARBA00004604"/>
    </source>
</evidence>
<dbReference type="GO" id="GO:0032259">
    <property type="term" value="P:methylation"/>
    <property type="evidence" value="ECO:0007669"/>
    <property type="project" value="UniProtKB-KW"/>
</dbReference>
<evidence type="ECO:0000256" key="2">
    <source>
        <dbReference type="ARBA" id="ARBA00006301"/>
    </source>
</evidence>
<organism evidence="10 11">
    <name type="scientific">Desmophyllum pertusum</name>
    <dbReference type="NCBI Taxonomy" id="174260"/>
    <lineage>
        <taxon>Eukaryota</taxon>
        <taxon>Metazoa</taxon>
        <taxon>Cnidaria</taxon>
        <taxon>Anthozoa</taxon>
        <taxon>Hexacorallia</taxon>
        <taxon>Scleractinia</taxon>
        <taxon>Caryophylliina</taxon>
        <taxon>Caryophylliidae</taxon>
        <taxon>Desmophyllum</taxon>
    </lineage>
</organism>
<dbReference type="AlphaFoldDB" id="A0A9X0D9C7"/>
<dbReference type="GO" id="GO:0006364">
    <property type="term" value="P:rRNA processing"/>
    <property type="evidence" value="ECO:0007669"/>
    <property type="project" value="UniProtKB-UniRule"/>
</dbReference>
<dbReference type="Proteomes" id="UP001163046">
    <property type="component" value="Unassembled WGS sequence"/>
</dbReference>
<dbReference type="FunFam" id="1.10.10.2150:FF:000001">
    <property type="entry name" value="Ribosomal RNA-processing protein 8"/>
    <property type="match status" value="1"/>
</dbReference>
<name>A0A9X0D9C7_9CNID</name>
<accession>A0A9X0D9C7</accession>
<dbReference type="InterPro" id="IPR042036">
    <property type="entry name" value="RRP8_N"/>
</dbReference>
<evidence type="ECO:0000256" key="6">
    <source>
        <dbReference type="ARBA" id="ARBA00022679"/>
    </source>
</evidence>
<comment type="function">
    <text evidence="9">Probable methyltransferase required to silence rDNA.</text>
</comment>
<sequence length="135" mass="15120">MKQLESSRFRWINEQLYSTTGDEAVTMFAEDPNLFDIYHRGFTNQVKLWPANPVDKIIEWLKKRPTSHVVADFGCGEAVIAQTVTNKVPLSSASVDVAVFCLSLMGTDLVDFLREAHRVLKPGGILKVLLKCPVV</sequence>
<dbReference type="GO" id="GO:0008168">
    <property type="term" value="F:methyltransferase activity"/>
    <property type="evidence" value="ECO:0007669"/>
    <property type="project" value="UniProtKB-KW"/>
</dbReference>
<keyword evidence="6 9" id="KW-0808">Transferase</keyword>